<dbReference type="Pfam" id="PF00271">
    <property type="entry name" value="Helicase_C"/>
    <property type="match status" value="1"/>
</dbReference>
<dbReference type="InterPro" id="IPR011545">
    <property type="entry name" value="DEAD/DEAH_box_helicase_dom"/>
</dbReference>
<dbReference type="Gene3D" id="3.40.50.300">
    <property type="entry name" value="P-loop containing nucleotide triphosphate hydrolases"/>
    <property type="match status" value="2"/>
</dbReference>
<organism evidence="11 12">
    <name type="scientific">Ferrimonas pelagia</name>
    <dbReference type="NCBI Taxonomy" id="1177826"/>
    <lineage>
        <taxon>Bacteria</taxon>
        <taxon>Pseudomonadati</taxon>
        <taxon>Pseudomonadota</taxon>
        <taxon>Gammaproteobacteria</taxon>
        <taxon>Alteromonadales</taxon>
        <taxon>Ferrimonadaceae</taxon>
        <taxon>Ferrimonas</taxon>
    </lineage>
</organism>
<evidence type="ECO:0000259" key="8">
    <source>
        <dbReference type="PROSITE" id="PS51192"/>
    </source>
</evidence>
<comment type="caution">
    <text evidence="11">The sequence shown here is derived from an EMBL/GenBank/DDBJ whole genome shotgun (WGS) entry which is preliminary data.</text>
</comment>
<feature type="short sequence motif" description="Q motif" evidence="6">
    <location>
        <begin position="1"/>
        <end position="29"/>
    </location>
</feature>
<evidence type="ECO:0000256" key="6">
    <source>
        <dbReference type="PROSITE-ProRule" id="PRU00552"/>
    </source>
</evidence>
<dbReference type="InterPro" id="IPR050079">
    <property type="entry name" value="DEAD_box_RNA_helicase"/>
</dbReference>
<evidence type="ECO:0000256" key="2">
    <source>
        <dbReference type="ARBA" id="ARBA00022801"/>
    </source>
</evidence>
<dbReference type="Pfam" id="PF00270">
    <property type="entry name" value="DEAD"/>
    <property type="match status" value="1"/>
</dbReference>
<dbReference type="HAMAP" id="MF_00967">
    <property type="entry name" value="DEAD_helicase_SrmB"/>
    <property type="match status" value="1"/>
</dbReference>
<keyword evidence="5" id="KW-0963">Cytoplasm</keyword>
<keyword evidence="1 5" id="KW-0547">Nucleotide-binding</keyword>
<evidence type="ECO:0000256" key="1">
    <source>
        <dbReference type="ARBA" id="ARBA00022741"/>
    </source>
</evidence>
<dbReference type="CDD" id="cd00268">
    <property type="entry name" value="DEADc"/>
    <property type="match status" value="1"/>
</dbReference>
<dbReference type="InterPro" id="IPR028621">
    <property type="entry name" value="DEAD_helicase_SrmB"/>
</dbReference>
<dbReference type="InterPro" id="IPR014014">
    <property type="entry name" value="RNA_helicase_DEAD_Q_motif"/>
</dbReference>
<keyword evidence="3 5" id="KW-0347">Helicase</keyword>
<dbReference type="NCBIfam" id="NF008394">
    <property type="entry name" value="PRK11192.1"/>
    <property type="match status" value="1"/>
</dbReference>
<evidence type="ECO:0000313" key="12">
    <source>
        <dbReference type="Proteomes" id="UP001499988"/>
    </source>
</evidence>
<sequence>MSFPDLDLDPRLERALLDAGYQKPTTIQSAVLEAALEQRDIMASAPTGTGKTAAFLLPALQHLLDFPRRDLGHARILILTPTRELAEQVCQYGKKLMARTELTVGSIVGGRDFEMDADLLRGNLDILVATPGRLIQYLEDEKFDPRQVEMLIIDEADRMLDMGFMPAVERIAGEVRWRKQTMLFSATLEGRGLDSFVERLLESPITCEAKPPRSERKKINQLAYRADDAGHKFKLLTALMAQEDCERSIIFVRTKERATELHAKLFAKKFRVAVLQGGMTQAKRDDALLKFKEGRVKHLIATDVAARGLDVPEISHVFNYDMPRSGDVYLHRIGRTARAGAKGTAVSLVEAHDHPMLQKVQRYTEEGIRSRFVDGLRPTSKEPRFTKPKKSKSAAKAKAKSGKKKKSGGKVRSAKK</sequence>
<feature type="domain" description="Helicase ATP-binding" evidence="8">
    <location>
        <begin position="32"/>
        <end position="206"/>
    </location>
</feature>
<feature type="region of interest" description="Disordered" evidence="7">
    <location>
        <begin position="372"/>
        <end position="416"/>
    </location>
</feature>
<dbReference type="EC" id="3.6.4.13" evidence="5"/>
<dbReference type="PROSITE" id="PS51192">
    <property type="entry name" value="HELICASE_ATP_BIND_1"/>
    <property type="match status" value="1"/>
</dbReference>
<comment type="subunit">
    <text evidence="5">Interacts with the 50S ribosomal subunit.</text>
</comment>
<dbReference type="InterPro" id="IPR000629">
    <property type="entry name" value="RNA-helicase_DEAD-box_CS"/>
</dbReference>
<feature type="domain" description="DEAD-box RNA helicase Q" evidence="10">
    <location>
        <begin position="1"/>
        <end position="29"/>
    </location>
</feature>
<evidence type="ECO:0000256" key="3">
    <source>
        <dbReference type="ARBA" id="ARBA00022806"/>
    </source>
</evidence>
<keyword evidence="2 5" id="KW-0378">Hydrolase</keyword>
<dbReference type="Proteomes" id="UP001499988">
    <property type="component" value="Unassembled WGS sequence"/>
</dbReference>
<comment type="function">
    <text evidence="5">DEAD-box RNA helicase involved in the assembly of the 50S ribosomal subunit at low temperature. Exhibits RNA-stimulated ATP hydrolysis and RNA unwinding activity.</text>
</comment>
<proteinExistence type="inferred from homology"/>
<protein>
    <recommendedName>
        <fullName evidence="5">ATP-dependent RNA helicase SrmB</fullName>
        <ecNumber evidence="5">3.6.4.13</ecNumber>
    </recommendedName>
</protein>
<evidence type="ECO:0000259" key="9">
    <source>
        <dbReference type="PROSITE" id="PS51194"/>
    </source>
</evidence>
<dbReference type="PROSITE" id="PS51194">
    <property type="entry name" value="HELICASE_CTER"/>
    <property type="match status" value="1"/>
</dbReference>
<keyword evidence="12" id="KW-1185">Reference proteome</keyword>
<evidence type="ECO:0000313" key="11">
    <source>
        <dbReference type="EMBL" id="GAA4877584.1"/>
    </source>
</evidence>
<evidence type="ECO:0000259" key="10">
    <source>
        <dbReference type="PROSITE" id="PS51195"/>
    </source>
</evidence>
<evidence type="ECO:0000256" key="7">
    <source>
        <dbReference type="SAM" id="MobiDB-lite"/>
    </source>
</evidence>
<reference evidence="12" key="1">
    <citation type="journal article" date="2019" name="Int. J. Syst. Evol. Microbiol.">
        <title>The Global Catalogue of Microorganisms (GCM) 10K type strain sequencing project: providing services to taxonomists for standard genome sequencing and annotation.</title>
        <authorList>
            <consortium name="The Broad Institute Genomics Platform"/>
            <consortium name="The Broad Institute Genome Sequencing Center for Infectious Disease"/>
            <person name="Wu L."/>
            <person name="Ma J."/>
        </authorList>
    </citation>
    <scope>NUCLEOTIDE SEQUENCE [LARGE SCALE GENOMIC DNA]</scope>
    <source>
        <strain evidence="12">JCM 18401</strain>
    </source>
</reference>
<gene>
    <name evidence="5 11" type="primary">srmB</name>
    <name evidence="11" type="ORF">GCM10023333_08610</name>
</gene>
<dbReference type="InterPro" id="IPR014001">
    <property type="entry name" value="Helicase_ATP-bd"/>
</dbReference>
<dbReference type="PROSITE" id="PS51195">
    <property type="entry name" value="Q_MOTIF"/>
    <property type="match status" value="1"/>
</dbReference>
<dbReference type="SUPFAM" id="SSF52540">
    <property type="entry name" value="P-loop containing nucleoside triphosphate hydrolases"/>
    <property type="match status" value="1"/>
</dbReference>
<dbReference type="PROSITE" id="PS00039">
    <property type="entry name" value="DEAD_ATP_HELICASE"/>
    <property type="match status" value="1"/>
</dbReference>
<dbReference type="CDD" id="cd18787">
    <property type="entry name" value="SF2_C_DEAD"/>
    <property type="match status" value="1"/>
</dbReference>
<evidence type="ECO:0000256" key="5">
    <source>
        <dbReference type="HAMAP-Rule" id="MF_00967"/>
    </source>
</evidence>
<dbReference type="SMART" id="SM00487">
    <property type="entry name" value="DEXDc"/>
    <property type="match status" value="1"/>
</dbReference>
<dbReference type="InterPro" id="IPR001650">
    <property type="entry name" value="Helicase_C-like"/>
</dbReference>
<comment type="catalytic activity">
    <reaction evidence="5">
        <text>ATP + H2O = ADP + phosphate + H(+)</text>
        <dbReference type="Rhea" id="RHEA:13065"/>
        <dbReference type="ChEBI" id="CHEBI:15377"/>
        <dbReference type="ChEBI" id="CHEBI:15378"/>
        <dbReference type="ChEBI" id="CHEBI:30616"/>
        <dbReference type="ChEBI" id="CHEBI:43474"/>
        <dbReference type="ChEBI" id="CHEBI:456216"/>
        <dbReference type="EC" id="3.6.4.13"/>
    </reaction>
</comment>
<dbReference type="EMBL" id="BAABJZ010000009">
    <property type="protein sequence ID" value="GAA4877584.1"/>
    <property type="molecule type" value="Genomic_DNA"/>
</dbReference>
<dbReference type="SMART" id="SM00490">
    <property type="entry name" value="HELICc"/>
    <property type="match status" value="1"/>
</dbReference>
<dbReference type="GO" id="GO:0004386">
    <property type="term" value="F:helicase activity"/>
    <property type="evidence" value="ECO:0007669"/>
    <property type="project" value="UniProtKB-KW"/>
</dbReference>
<dbReference type="InterPro" id="IPR044742">
    <property type="entry name" value="DEAD/DEAH_RhlB"/>
</dbReference>
<keyword evidence="4 5" id="KW-0067">ATP-binding</keyword>
<feature type="compositionally biased region" description="Basic residues" evidence="7">
    <location>
        <begin position="386"/>
        <end position="416"/>
    </location>
</feature>
<accession>A0ABP9EI83</accession>
<dbReference type="PANTHER" id="PTHR47959">
    <property type="entry name" value="ATP-DEPENDENT RNA HELICASE RHLE-RELATED"/>
    <property type="match status" value="1"/>
</dbReference>
<feature type="compositionally biased region" description="Basic and acidic residues" evidence="7">
    <location>
        <begin position="372"/>
        <end position="385"/>
    </location>
</feature>
<dbReference type="RefSeq" id="WP_345333771.1">
    <property type="nucleotide sequence ID" value="NZ_BAABJZ010000009.1"/>
</dbReference>
<evidence type="ECO:0000256" key="4">
    <source>
        <dbReference type="ARBA" id="ARBA00022840"/>
    </source>
</evidence>
<dbReference type="PANTHER" id="PTHR47959:SF3">
    <property type="entry name" value="ATP-DEPENDENT RNA HELICASE SRMB"/>
    <property type="match status" value="1"/>
</dbReference>
<feature type="domain" description="Helicase C-terminal" evidence="9">
    <location>
        <begin position="235"/>
        <end position="384"/>
    </location>
</feature>
<keyword evidence="5" id="KW-0690">Ribosome biogenesis</keyword>
<comment type="subcellular location">
    <subcellularLocation>
        <location evidence="5">Cytoplasm</location>
    </subcellularLocation>
</comment>
<name>A0ABP9EI83_9GAMM</name>
<dbReference type="InterPro" id="IPR027417">
    <property type="entry name" value="P-loop_NTPase"/>
</dbReference>
<comment type="similarity">
    <text evidence="5">Belongs to the DEAD box helicase family. SrmB subfamily.</text>
</comment>